<evidence type="ECO:0000256" key="2">
    <source>
        <dbReference type="ARBA" id="ARBA00022692"/>
    </source>
</evidence>
<dbReference type="PRINTS" id="PR00625">
    <property type="entry name" value="JDOMAIN"/>
</dbReference>
<evidence type="ECO:0000256" key="3">
    <source>
        <dbReference type="ARBA" id="ARBA00022824"/>
    </source>
</evidence>
<dbReference type="Pfam" id="PF00226">
    <property type="entry name" value="DnaJ"/>
    <property type="match status" value="1"/>
</dbReference>
<evidence type="ECO:0000256" key="1">
    <source>
        <dbReference type="ARBA" id="ARBA00004389"/>
    </source>
</evidence>
<dbReference type="PANTHER" id="PTHR43908:SF3">
    <property type="entry name" value="AT29763P-RELATED"/>
    <property type="match status" value="1"/>
</dbReference>
<dbReference type="GO" id="GO:0071218">
    <property type="term" value="P:cellular response to misfolded protein"/>
    <property type="evidence" value="ECO:0007669"/>
    <property type="project" value="TreeGrafter"/>
</dbReference>
<proteinExistence type="predicted"/>
<keyword evidence="2" id="KW-0812">Transmembrane</keyword>
<dbReference type="InterPro" id="IPR018253">
    <property type="entry name" value="DnaJ_domain_CS"/>
</dbReference>
<dbReference type="SUPFAM" id="SSF46565">
    <property type="entry name" value="Chaperone J-domain"/>
    <property type="match status" value="1"/>
</dbReference>
<dbReference type="InterPro" id="IPR051100">
    <property type="entry name" value="DnaJ_subfamily_B/C"/>
</dbReference>
<feature type="region of interest" description="Disordered" evidence="6">
    <location>
        <begin position="59"/>
        <end position="106"/>
    </location>
</feature>
<gene>
    <name evidence="8" type="ORF">CALVIDRAFT_532218</name>
</gene>
<organism evidence="8 9">
    <name type="scientific">Calocera viscosa (strain TUFC12733)</name>
    <dbReference type="NCBI Taxonomy" id="1330018"/>
    <lineage>
        <taxon>Eukaryota</taxon>
        <taxon>Fungi</taxon>
        <taxon>Dikarya</taxon>
        <taxon>Basidiomycota</taxon>
        <taxon>Agaricomycotina</taxon>
        <taxon>Dacrymycetes</taxon>
        <taxon>Dacrymycetales</taxon>
        <taxon>Dacrymycetaceae</taxon>
        <taxon>Calocera</taxon>
    </lineage>
</organism>
<feature type="domain" description="J" evidence="7">
    <location>
        <begin position="125"/>
        <end position="189"/>
    </location>
</feature>
<keyword evidence="9" id="KW-1185">Reference proteome</keyword>
<dbReference type="PROSITE" id="PS50076">
    <property type="entry name" value="DNAJ_2"/>
    <property type="match status" value="1"/>
</dbReference>
<dbReference type="InterPro" id="IPR015399">
    <property type="entry name" value="DUF1977_DnaJ-like"/>
</dbReference>
<evidence type="ECO:0000256" key="5">
    <source>
        <dbReference type="ARBA" id="ARBA00023136"/>
    </source>
</evidence>
<dbReference type="FunFam" id="1.10.287.110:FF:000070">
    <property type="entry name" value="Endoplasmic reticulum protein, putative"/>
    <property type="match status" value="1"/>
</dbReference>
<feature type="compositionally biased region" description="Polar residues" evidence="6">
    <location>
        <begin position="70"/>
        <end position="80"/>
    </location>
</feature>
<evidence type="ECO:0000313" key="8">
    <source>
        <dbReference type="EMBL" id="KZP01454.1"/>
    </source>
</evidence>
<name>A0A167S0A7_CALVF</name>
<dbReference type="AlphaFoldDB" id="A0A167S0A7"/>
<dbReference type="Pfam" id="PF09320">
    <property type="entry name" value="DUF1977"/>
    <property type="match status" value="1"/>
</dbReference>
<evidence type="ECO:0000313" key="9">
    <source>
        <dbReference type="Proteomes" id="UP000076738"/>
    </source>
</evidence>
<dbReference type="Gene3D" id="1.10.287.110">
    <property type="entry name" value="DnaJ domain"/>
    <property type="match status" value="1"/>
</dbReference>
<feature type="compositionally biased region" description="Low complexity" evidence="6">
    <location>
        <begin position="195"/>
        <end position="206"/>
    </location>
</feature>
<dbReference type="InterPro" id="IPR001623">
    <property type="entry name" value="DnaJ_domain"/>
</dbReference>
<protein>
    <submittedName>
        <fullName evidence="8">DnaJ-domain-containing protein</fullName>
    </submittedName>
</protein>
<sequence length="436" mass="47944">MESNKDEALKCLRVAQRHRDNGNYSSAARFCQKSITLFSTTEAIELAAIIEAEAASASSSAADSPEGASTSTESHPSASTTKHRSNGADTSAPKENGDSSSSQKREYTAEMVAVVKRVRGCKVTEYYEILSVSRQCEENDVKRAYRKLALQLHPDKNSAPGADEAFKMVSKAFQILSDPQKRAAFDQHGADPDSRSSGMSSARSGFSNASSRYDGFESEISPEDLFNMFFGGSGAGQFASTGFGPGSGFTFHFGGPGGVQFNSARGRPRGQQAAPNDTGSMFKQLLPLLIVILFSLLTSLPSLLGSFQTPDPSFSFQPTQYFDQERYTLSRNVPYYVNTRQFTKHPIWDSIPVDRRQEVRAGKASSKLKTFEGHVESSYASVLQNQCRREEDYREQRIQSEIGLFGIGTNWQAVERIRGEKLPSCEKLSEFLQASY</sequence>
<keyword evidence="3" id="KW-0256">Endoplasmic reticulum</keyword>
<dbReference type="SMART" id="SM00271">
    <property type="entry name" value="DnaJ"/>
    <property type="match status" value="1"/>
</dbReference>
<dbReference type="PANTHER" id="PTHR43908">
    <property type="entry name" value="AT29763P-RELATED"/>
    <property type="match status" value="1"/>
</dbReference>
<evidence type="ECO:0000259" key="7">
    <source>
        <dbReference type="PROSITE" id="PS50076"/>
    </source>
</evidence>
<feature type="compositionally biased region" description="Low complexity" evidence="6">
    <location>
        <begin position="59"/>
        <end position="69"/>
    </location>
</feature>
<dbReference type="Proteomes" id="UP000076738">
    <property type="component" value="Unassembled WGS sequence"/>
</dbReference>
<comment type="subcellular location">
    <subcellularLocation>
        <location evidence="1">Endoplasmic reticulum membrane</location>
        <topology evidence="1">Single-pass membrane protein</topology>
    </subcellularLocation>
</comment>
<dbReference type="EMBL" id="KV417266">
    <property type="protein sequence ID" value="KZP01454.1"/>
    <property type="molecule type" value="Genomic_DNA"/>
</dbReference>
<dbReference type="GO" id="GO:0030544">
    <property type="term" value="F:Hsp70 protein binding"/>
    <property type="evidence" value="ECO:0007669"/>
    <property type="project" value="TreeGrafter"/>
</dbReference>
<dbReference type="CDD" id="cd06257">
    <property type="entry name" value="DnaJ"/>
    <property type="match status" value="1"/>
</dbReference>
<dbReference type="PROSITE" id="PS00636">
    <property type="entry name" value="DNAJ_1"/>
    <property type="match status" value="1"/>
</dbReference>
<dbReference type="InterPro" id="IPR036869">
    <property type="entry name" value="J_dom_sf"/>
</dbReference>
<accession>A0A167S0A7</accession>
<dbReference type="GO" id="GO:0005789">
    <property type="term" value="C:endoplasmic reticulum membrane"/>
    <property type="evidence" value="ECO:0007669"/>
    <property type="project" value="UniProtKB-SubCell"/>
</dbReference>
<dbReference type="OrthoDB" id="1507364at2759"/>
<evidence type="ECO:0000256" key="6">
    <source>
        <dbReference type="SAM" id="MobiDB-lite"/>
    </source>
</evidence>
<keyword evidence="4" id="KW-1133">Transmembrane helix</keyword>
<feature type="region of interest" description="Disordered" evidence="6">
    <location>
        <begin position="181"/>
        <end position="206"/>
    </location>
</feature>
<feature type="compositionally biased region" description="Basic and acidic residues" evidence="6">
    <location>
        <begin position="181"/>
        <end position="194"/>
    </location>
</feature>
<dbReference type="STRING" id="1330018.A0A167S0A7"/>
<keyword evidence="5" id="KW-0472">Membrane</keyword>
<reference evidence="8 9" key="1">
    <citation type="journal article" date="2016" name="Mol. Biol. Evol.">
        <title>Comparative Genomics of Early-Diverging Mushroom-Forming Fungi Provides Insights into the Origins of Lignocellulose Decay Capabilities.</title>
        <authorList>
            <person name="Nagy L.G."/>
            <person name="Riley R."/>
            <person name="Tritt A."/>
            <person name="Adam C."/>
            <person name="Daum C."/>
            <person name="Floudas D."/>
            <person name="Sun H."/>
            <person name="Yadav J.S."/>
            <person name="Pangilinan J."/>
            <person name="Larsson K.H."/>
            <person name="Matsuura K."/>
            <person name="Barry K."/>
            <person name="Labutti K."/>
            <person name="Kuo R."/>
            <person name="Ohm R.A."/>
            <person name="Bhattacharya S.S."/>
            <person name="Shirouzu T."/>
            <person name="Yoshinaga Y."/>
            <person name="Martin F.M."/>
            <person name="Grigoriev I.V."/>
            <person name="Hibbett D.S."/>
        </authorList>
    </citation>
    <scope>NUCLEOTIDE SEQUENCE [LARGE SCALE GENOMIC DNA]</scope>
    <source>
        <strain evidence="8 9">TUFC12733</strain>
    </source>
</reference>
<evidence type="ECO:0000256" key="4">
    <source>
        <dbReference type="ARBA" id="ARBA00022989"/>
    </source>
</evidence>